<comment type="catalytic activity">
    <reaction evidence="1">
        <text>ATP + protein L-histidine = ADP + protein N-phospho-L-histidine.</text>
        <dbReference type="EC" id="2.7.13.3"/>
    </reaction>
</comment>
<dbReference type="InterPro" id="IPR001610">
    <property type="entry name" value="PAC"/>
</dbReference>
<evidence type="ECO:0000256" key="2">
    <source>
        <dbReference type="ARBA" id="ARBA00012438"/>
    </source>
</evidence>
<dbReference type="SUPFAM" id="SSF55874">
    <property type="entry name" value="ATPase domain of HSP90 chaperone/DNA topoisomerase II/histidine kinase"/>
    <property type="match status" value="1"/>
</dbReference>
<dbReference type="InterPro" id="IPR036097">
    <property type="entry name" value="HisK_dim/P_sf"/>
</dbReference>
<feature type="domain" description="PAC" evidence="8">
    <location>
        <begin position="382"/>
        <end position="433"/>
    </location>
</feature>
<dbReference type="PROSITE" id="PS50109">
    <property type="entry name" value="HIS_KIN"/>
    <property type="match status" value="1"/>
</dbReference>
<evidence type="ECO:0000256" key="4">
    <source>
        <dbReference type="ARBA" id="ARBA00022679"/>
    </source>
</evidence>
<comment type="caution">
    <text evidence="9">The sequence shown here is derived from an EMBL/GenBank/DDBJ whole genome shotgun (WGS) entry which is preliminary data.</text>
</comment>
<feature type="domain" description="PAS" evidence="7">
    <location>
        <begin position="1218"/>
        <end position="1288"/>
    </location>
</feature>
<keyword evidence="5" id="KW-0418">Kinase</keyword>
<protein>
    <recommendedName>
        <fullName evidence="2">histidine kinase</fullName>
        <ecNumber evidence="2">2.7.13.3</ecNumber>
    </recommendedName>
</protein>
<dbReference type="EC" id="2.7.13.3" evidence="2"/>
<keyword evidence="10" id="KW-1185">Reference proteome</keyword>
<dbReference type="SMART" id="SM00091">
    <property type="entry name" value="PAS"/>
    <property type="match status" value="8"/>
</dbReference>
<dbReference type="NCBIfam" id="TIGR00229">
    <property type="entry name" value="sensory_box"/>
    <property type="match status" value="6"/>
</dbReference>
<dbReference type="Proteomes" id="UP000618952">
    <property type="component" value="Unassembled WGS sequence"/>
</dbReference>
<dbReference type="InterPro" id="IPR000700">
    <property type="entry name" value="PAS-assoc_C"/>
</dbReference>
<dbReference type="PROSITE" id="PS50112">
    <property type="entry name" value="PAS"/>
    <property type="match status" value="5"/>
</dbReference>
<evidence type="ECO:0000313" key="10">
    <source>
        <dbReference type="Proteomes" id="UP000618952"/>
    </source>
</evidence>
<dbReference type="SUPFAM" id="SSF55781">
    <property type="entry name" value="GAF domain-like"/>
    <property type="match status" value="2"/>
</dbReference>
<dbReference type="InterPro" id="IPR013655">
    <property type="entry name" value="PAS_fold_3"/>
</dbReference>
<evidence type="ECO:0000259" key="8">
    <source>
        <dbReference type="PROSITE" id="PS50113"/>
    </source>
</evidence>
<evidence type="ECO:0000259" key="6">
    <source>
        <dbReference type="PROSITE" id="PS50109"/>
    </source>
</evidence>
<organism evidence="9 10">
    <name type="scientific">Arenibacter arenosicollis</name>
    <dbReference type="NCBI Taxonomy" id="2762274"/>
    <lineage>
        <taxon>Bacteria</taxon>
        <taxon>Pseudomonadati</taxon>
        <taxon>Bacteroidota</taxon>
        <taxon>Flavobacteriia</taxon>
        <taxon>Flavobacteriales</taxon>
        <taxon>Flavobacteriaceae</taxon>
        <taxon>Arenibacter</taxon>
    </lineage>
</organism>
<dbReference type="SMART" id="SM00388">
    <property type="entry name" value="HisKA"/>
    <property type="match status" value="1"/>
</dbReference>
<dbReference type="SUPFAM" id="SSF47384">
    <property type="entry name" value="Homodimeric domain of signal transducing histidine kinase"/>
    <property type="match status" value="1"/>
</dbReference>
<feature type="domain" description="PAC" evidence="8">
    <location>
        <begin position="640"/>
        <end position="692"/>
    </location>
</feature>
<dbReference type="InterPro" id="IPR005467">
    <property type="entry name" value="His_kinase_dom"/>
</dbReference>
<dbReference type="CDD" id="cd00130">
    <property type="entry name" value="PAS"/>
    <property type="match status" value="5"/>
</dbReference>
<dbReference type="Pfam" id="PF08448">
    <property type="entry name" value="PAS_4"/>
    <property type="match status" value="1"/>
</dbReference>
<dbReference type="Pfam" id="PF13188">
    <property type="entry name" value="PAS_8"/>
    <property type="match status" value="1"/>
</dbReference>
<feature type="domain" description="PAC" evidence="8">
    <location>
        <begin position="1414"/>
        <end position="1466"/>
    </location>
</feature>
<keyword evidence="3" id="KW-0597">Phosphoprotein</keyword>
<dbReference type="Pfam" id="PF13426">
    <property type="entry name" value="PAS_9"/>
    <property type="match status" value="1"/>
</dbReference>
<dbReference type="Pfam" id="PF01590">
    <property type="entry name" value="GAF"/>
    <property type="match status" value="1"/>
</dbReference>
<dbReference type="PANTHER" id="PTHR43304">
    <property type="entry name" value="PHYTOCHROME-LIKE PROTEIN CPH1"/>
    <property type="match status" value="1"/>
</dbReference>
<dbReference type="InterPro" id="IPR004358">
    <property type="entry name" value="Sig_transdc_His_kin-like_C"/>
</dbReference>
<dbReference type="InterPro" id="IPR036890">
    <property type="entry name" value="HATPase_C_sf"/>
</dbReference>
<feature type="domain" description="PAS" evidence="7">
    <location>
        <begin position="434"/>
        <end position="493"/>
    </location>
</feature>
<dbReference type="CDD" id="cd00082">
    <property type="entry name" value="HisKA"/>
    <property type="match status" value="1"/>
</dbReference>
<evidence type="ECO:0000256" key="3">
    <source>
        <dbReference type="ARBA" id="ARBA00022553"/>
    </source>
</evidence>
<dbReference type="Gene3D" id="3.30.450.20">
    <property type="entry name" value="PAS domain"/>
    <property type="match status" value="9"/>
</dbReference>
<dbReference type="InterPro" id="IPR003594">
    <property type="entry name" value="HATPase_dom"/>
</dbReference>
<dbReference type="PANTHER" id="PTHR43304:SF1">
    <property type="entry name" value="PAC DOMAIN-CONTAINING PROTEIN"/>
    <property type="match status" value="1"/>
</dbReference>
<feature type="domain" description="PAS" evidence="7">
    <location>
        <begin position="179"/>
        <end position="252"/>
    </location>
</feature>
<evidence type="ECO:0000256" key="1">
    <source>
        <dbReference type="ARBA" id="ARBA00000085"/>
    </source>
</evidence>
<feature type="domain" description="PAS" evidence="7">
    <location>
        <begin position="689"/>
        <end position="742"/>
    </location>
</feature>
<dbReference type="InterPro" id="IPR035965">
    <property type="entry name" value="PAS-like_dom_sf"/>
</dbReference>
<dbReference type="Gene3D" id="1.10.287.130">
    <property type="match status" value="1"/>
</dbReference>
<dbReference type="InterPro" id="IPR029016">
    <property type="entry name" value="GAF-like_dom_sf"/>
</dbReference>
<dbReference type="PROSITE" id="PS50113">
    <property type="entry name" value="PAC"/>
    <property type="match status" value="4"/>
</dbReference>
<dbReference type="SMART" id="SM00086">
    <property type="entry name" value="PAC"/>
    <property type="match status" value="6"/>
</dbReference>
<keyword evidence="4" id="KW-0808">Transferase</keyword>
<dbReference type="Pfam" id="PF00512">
    <property type="entry name" value="HisKA"/>
    <property type="match status" value="1"/>
</dbReference>
<feature type="domain" description="Histidine kinase" evidence="6">
    <location>
        <begin position="1491"/>
        <end position="1705"/>
    </location>
</feature>
<dbReference type="EMBL" id="JACLHY010000017">
    <property type="protein sequence ID" value="MBC8769365.1"/>
    <property type="molecule type" value="Genomic_DNA"/>
</dbReference>
<name>A0ABR7QQX7_9FLAO</name>
<dbReference type="Pfam" id="PF02518">
    <property type="entry name" value="HATPase_c"/>
    <property type="match status" value="1"/>
</dbReference>
<gene>
    <name evidence="9" type="ORF">H4O18_15315</name>
</gene>
<dbReference type="InterPro" id="IPR000014">
    <property type="entry name" value="PAS"/>
</dbReference>
<feature type="domain" description="PAC" evidence="8">
    <location>
        <begin position="767"/>
        <end position="821"/>
    </location>
</feature>
<dbReference type="InterPro" id="IPR013656">
    <property type="entry name" value="PAS_4"/>
</dbReference>
<sequence length="1706" mass="197418">MNKKYKNSDRKSNFSKLSEPYQILYTPAEKEFDEITKLASIICDTPISLITFFDENNQFFKSHYGVEISETPIEDSFCRHVVNNSDELMIVSNTKQNELFKDNPWVKTEPGIIFYAGYPINNREGDPFAVLCVIDHKTKELSDNQKEALRSLSFQVEKLLELRRIKFDLETRNTAISLKNKTLENIIEGTDAGTWELEIQSGNIFLNDKWFEILGYSSETIEEFTLDKWKEMVYPDDLKLFEKGLSDCMSGDSEKLYLKYRIRNFQEEWIWVENRAKVINYSEDGEPTRMFGIHLNINKEKVQEKQFLTIADSIPGAVFRYEIDKNGTDKLAYVSNGFMDLWGIPSDEAIKDNLAIWDLVYKDDLPEVKKSIEHSASHMTNWDCEWRVKQPDGTTKWHKGIGRPTKEPNGSVYWDSLILDITEEKKNSEQLLERNEFIETILENLPIGIAVNDMVSGKATLINDRFSVIYGWPKEELLDVDTFFEKVFPGEMEGKEIKRRFNRDIQSGEDHRMDWKGKLIRRKNGEVKIIDAKNIPLYGQNLMISTVLDQTELYSSRNKLLDTNNRFKYATRATSDVIWDYDLVSGELHWGENYELNFGHKAHIDLTKNFSRWDKQIHPKDRQRVIDSIEKVINGSETNWTCEYRFQKKGGDYLEILDKGFVVRDSNGDGVRMVGAMQDITSRKQREHQLKIFESVLSNTADAIIITEAEPLDYPNGPTIVYVNEAFKKSTGYTEEEVLGKTPRILQGPSSDQNTLRQMGSDLRNWKEIDTDILNYTKEGKEFWVNLSIAPVANEKGLYTHWISIQKDITEKKNKLIFENVLNRISNVFNQQINLKDALIETSKILLDNYKSNVLEIWLVNSDKSKIYIMAHSETDLLYSGFSKEAFDYKGLDKGDGLPGVVWKKNGIEYWIDIDNNKEFIRHELAKTTGLTRAYGVPILYMGEVLGVIIQAGNDKIDFNTFNKENCLELGVMLGTELARKQLEVELNQLIAFAPGYICSLDHKGHFKQINPIFDTIIELNNRDLSQINFRDIVHPLDKSKVDIIMDSFERGVPIESLELRSHTFGNKTLWLSWNFSPVSDLGISYGVGMDISEKKELEQLLDKATELAKIGIWEVDLIEKEIYWSQVTKNIHEVPSDYEPNIETAIDFYKEERDKNMILDWIENVTKSHNILSHESQIITAKGKVKWIKSIGNPEIVNGKVIKIYGTIEDIDHRKVAELERILILESIGDGFFAVDRNWTVNYWNQKAESILGTPKSEILGKNLWEIYSDAIGSEFHQQYHLAIQENEPVHFEARYEPLDIWLDVSAFPSKESNGLTVYFKDVTTRKEALDQIKYSNERFLKIARATQDAIWDWDVLNKTLFWGIGFKERFGHEVIENNINLEKWSSLVHPKDRPSFFCKITDSLRDPKIEFFKNEYRLQKKSRKYAYVIDSVYIIRGDKGEPIRLVGAIQDITDRKLYEASLKKLNNKLASKAKLLESTNEELEQFAYVASHDLQEPLRMITSFLTLLEKKYSDTIDEKGKQYIYWAVDGAARMREIILELLDYSRVGRISEKLELVDIQSIIEEVTVLHKKQIQESGAQIITDKLPKIFGFKSPVRQIFLNLISNSIKYCDNDVTPKISISVSEEKKLWKFSVKDNGIGIDPAYYEKIFIIFKRLHARGEYSGTGMGLAITKKIVETLGGTIWVESKEGEGSTFTFTIKKFKK</sequence>
<evidence type="ECO:0000256" key="5">
    <source>
        <dbReference type="ARBA" id="ARBA00022777"/>
    </source>
</evidence>
<dbReference type="PRINTS" id="PR00344">
    <property type="entry name" value="BCTRLSENSOR"/>
</dbReference>
<dbReference type="Pfam" id="PF08447">
    <property type="entry name" value="PAS_3"/>
    <property type="match status" value="4"/>
</dbReference>
<reference evidence="9 10" key="1">
    <citation type="submission" date="2020-08" db="EMBL/GenBank/DDBJ databases">
        <title>Arenibacter gaetbuli sp. nov., isolated from a sand dune.</title>
        <authorList>
            <person name="Park S."/>
            <person name="Yoon J.-H."/>
        </authorList>
    </citation>
    <scope>NUCLEOTIDE SEQUENCE [LARGE SCALE GENOMIC DNA]</scope>
    <source>
        <strain evidence="9 10">BSSL-BM3</strain>
    </source>
</reference>
<dbReference type="InterPro" id="IPR052162">
    <property type="entry name" value="Sensor_kinase/Photoreceptor"/>
</dbReference>
<dbReference type="SMART" id="SM00387">
    <property type="entry name" value="HATPase_c"/>
    <property type="match status" value="1"/>
</dbReference>
<dbReference type="Gene3D" id="3.30.450.40">
    <property type="match status" value="2"/>
</dbReference>
<accession>A0ABR7QQX7</accession>
<dbReference type="InterPro" id="IPR003661">
    <property type="entry name" value="HisK_dim/P_dom"/>
</dbReference>
<dbReference type="RefSeq" id="WP_187586118.1">
    <property type="nucleotide sequence ID" value="NZ_JACLHY010000017.1"/>
</dbReference>
<evidence type="ECO:0000313" key="9">
    <source>
        <dbReference type="EMBL" id="MBC8769365.1"/>
    </source>
</evidence>
<evidence type="ECO:0000259" key="7">
    <source>
        <dbReference type="PROSITE" id="PS50112"/>
    </source>
</evidence>
<proteinExistence type="predicted"/>
<dbReference type="InterPro" id="IPR003018">
    <property type="entry name" value="GAF"/>
</dbReference>
<feature type="domain" description="PAS" evidence="7">
    <location>
        <begin position="303"/>
        <end position="379"/>
    </location>
</feature>
<dbReference type="Gene3D" id="3.30.565.10">
    <property type="entry name" value="Histidine kinase-like ATPase, C-terminal domain"/>
    <property type="match status" value="1"/>
</dbReference>
<dbReference type="SUPFAM" id="SSF55785">
    <property type="entry name" value="PYP-like sensor domain (PAS domain)"/>
    <property type="match status" value="9"/>
</dbReference>